<keyword evidence="2" id="KW-0949">S-adenosyl-L-methionine</keyword>
<dbReference type="SFLD" id="SFLDG01082">
    <property type="entry name" value="B12-binding_domain_containing"/>
    <property type="match status" value="1"/>
</dbReference>
<evidence type="ECO:0000259" key="6">
    <source>
        <dbReference type="PROSITE" id="PS51918"/>
    </source>
</evidence>
<protein>
    <submittedName>
        <fullName evidence="7">Radical SAM protein</fullName>
    </submittedName>
</protein>
<evidence type="ECO:0000313" key="7">
    <source>
        <dbReference type="EMBL" id="XCM35740.1"/>
    </source>
</evidence>
<evidence type="ECO:0000256" key="5">
    <source>
        <dbReference type="ARBA" id="ARBA00023014"/>
    </source>
</evidence>
<dbReference type="SFLD" id="SFLDS00029">
    <property type="entry name" value="Radical_SAM"/>
    <property type="match status" value="1"/>
</dbReference>
<dbReference type="AlphaFoldDB" id="A0AAU8JAD3"/>
<dbReference type="PROSITE" id="PS51918">
    <property type="entry name" value="RADICAL_SAM"/>
    <property type="match status" value="1"/>
</dbReference>
<dbReference type="GO" id="GO:0046872">
    <property type="term" value="F:metal ion binding"/>
    <property type="evidence" value="ECO:0007669"/>
    <property type="project" value="UniProtKB-KW"/>
</dbReference>
<evidence type="ECO:0000256" key="1">
    <source>
        <dbReference type="ARBA" id="ARBA00001966"/>
    </source>
</evidence>
<dbReference type="InterPro" id="IPR058240">
    <property type="entry name" value="rSAM_sf"/>
</dbReference>
<gene>
    <name evidence="7" type="ORF">ABWT76_004439</name>
</gene>
<dbReference type="GO" id="GO:0051536">
    <property type="term" value="F:iron-sulfur cluster binding"/>
    <property type="evidence" value="ECO:0007669"/>
    <property type="project" value="UniProtKB-KW"/>
</dbReference>
<dbReference type="GO" id="GO:0003824">
    <property type="term" value="F:catalytic activity"/>
    <property type="evidence" value="ECO:0007669"/>
    <property type="project" value="InterPro"/>
</dbReference>
<evidence type="ECO:0000256" key="2">
    <source>
        <dbReference type="ARBA" id="ARBA00022691"/>
    </source>
</evidence>
<reference evidence="7" key="1">
    <citation type="submission" date="2024-07" db="EMBL/GenBank/DDBJ databases">
        <authorList>
            <person name="Kim Y.J."/>
            <person name="Jeong J.Y."/>
        </authorList>
    </citation>
    <scope>NUCLEOTIDE SEQUENCE</scope>
    <source>
        <strain evidence="7">GIHE-MW2</strain>
    </source>
</reference>
<dbReference type="RefSeq" id="WP_354634977.1">
    <property type="nucleotide sequence ID" value="NZ_CP159837.1"/>
</dbReference>
<keyword evidence="4" id="KW-0408">Iron</keyword>
<dbReference type="InterPro" id="IPR007197">
    <property type="entry name" value="rSAM"/>
</dbReference>
<dbReference type="EMBL" id="CP159837">
    <property type="protein sequence ID" value="XCM35740.1"/>
    <property type="molecule type" value="Genomic_DNA"/>
</dbReference>
<name>A0AAU8JAD3_9CYAN</name>
<evidence type="ECO:0000256" key="3">
    <source>
        <dbReference type="ARBA" id="ARBA00022723"/>
    </source>
</evidence>
<organism evidence="7">
    <name type="scientific">Planktothricoides raciborskii GIHE-MW2</name>
    <dbReference type="NCBI Taxonomy" id="2792601"/>
    <lineage>
        <taxon>Bacteria</taxon>
        <taxon>Bacillati</taxon>
        <taxon>Cyanobacteriota</taxon>
        <taxon>Cyanophyceae</taxon>
        <taxon>Oscillatoriophycideae</taxon>
        <taxon>Oscillatoriales</taxon>
        <taxon>Oscillatoriaceae</taxon>
        <taxon>Planktothricoides</taxon>
    </lineage>
</organism>
<dbReference type="PANTHER" id="PTHR43409">
    <property type="entry name" value="ANAEROBIC MAGNESIUM-PROTOPORPHYRIN IX MONOMETHYL ESTER CYCLASE-RELATED"/>
    <property type="match status" value="1"/>
</dbReference>
<accession>A0AAU8JAD3</accession>
<evidence type="ECO:0000256" key="4">
    <source>
        <dbReference type="ARBA" id="ARBA00023004"/>
    </source>
</evidence>
<dbReference type="Pfam" id="PF04055">
    <property type="entry name" value="Radical_SAM"/>
    <property type="match status" value="1"/>
</dbReference>
<dbReference type="SUPFAM" id="SSF102114">
    <property type="entry name" value="Radical SAM enzymes"/>
    <property type="match status" value="1"/>
</dbReference>
<dbReference type="CDD" id="cd01335">
    <property type="entry name" value="Radical_SAM"/>
    <property type="match status" value="1"/>
</dbReference>
<feature type="domain" description="Radical SAM core" evidence="6">
    <location>
        <begin position="286"/>
        <end position="529"/>
    </location>
</feature>
<comment type="cofactor">
    <cofactor evidence="1">
        <name>[4Fe-4S] cluster</name>
        <dbReference type="ChEBI" id="CHEBI:49883"/>
    </cofactor>
</comment>
<dbReference type="InterPro" id="IPR051198">
    <property type="entry name" value="BchE-like"/>
</dbReference>
<sequence>MAIRPYINILSIKLLPECFAPTNALWFTRGENCCKDWIANSTAKGIAIAMAPPRRFAIAQKCPTLIPHFTGSKTMVAKKYPTIGLIEPPATGLYDAEGKNWTSLYRNRSLISKQVLIPDLQAGGFDARLVNLRDDSYSEEFGQVFWKGMNLRKTYVGGKISALDPEAFDAWGVTVNFSQDRQVTCMVIEHLAKGGRPIVVGGSDALAEPHHYLKAGATVVVQDKSGAANWAIFDYVLGRPPREELTGVIFPDGKQYPRKTKAKSPDEWALPSVEVARDCLGTLPNVQGLAPVGSLVADIGCDRTCDFCMTPTYGTGFRRMSPETALKWLEIQKQAGARSINIGSDQFLARVLFPGGREEILEITNGARDMGITLMWPNGLELRKTTLGAGRNYDSTDLRPDEELISALFAWDGKVGCPLAYIPAERPVFGREAYKKLLPWQEHCDLMKAVVRTGVPVVTYGIIIGLPDDDHEDLLRLEEAIADLVDELVEINPQLEFQTSCYSIIPLPGTPQSYNLRKSGMLQFEDTCLWGVWTTTSNTNHLTYAEVSDWQIRLSNIRRAPAEFTNYNGEYSAMVSTASSKDSQIALANLN</sequence>
<proteinExistence type="predicted"/>
<keyword evidence="3" id="KW-0479">Metal-binding</keyword>
<keyword evidence="5" id="KW-0411">Iron-sulfur</keyword>